<dbReference type="Gene3D" id="1.20.58.390">
    <property type="entry name" value="Neurotransmitter-gated ion-channel transmembrane domain"/>
    <property type="match status" value="1"/>
</dbReference>
<dbReference type="PhylomeDB" id="Q95Y94"/>
<dbReference type="SMR" id="Q95Y94"/>
<dbReference type="FunFam" id="1.20.58.390:FF:000089">
    <property type="entry name" value="Ligand-Gated ion Channel"/>
    <property type="match status" value="1"/>
</dbReference>
<dbReference type="PaxDb" id="6239-R13A5.4"/>
<evidence type="ECO:0000313" key="10">
    <source>
        <dbReference type="WormBase" id="R13A5.4"/>
    </source>
</evidence>
<keyword evidence="5" id="KW-0407">Ion channel</keyword>
<dbReference type="GO" id="GO:0098794">
    <property type="term" value="C:postsynapse"/>
    <property type="evidence" value="ECO:0007669"/>
    <property type="project" value="GOC"/>
</dbReference>
<dbReference type="GO" id="GO:0045202">
    <property type="term" value="C:synapse"/>
    <property type="evidence" value="ECO:0000318"/>
    <property type="project" value="GO_Central"/>
</dbReference>
<feature type="transmembrane region" description="Helical" evidence="5">
    <location>
        <begin position="236"/>
        <end position="259"/>
    </location>
</feature>
<sequence>MPILNNLNNIQEENTSNFTIEIEYPEINERELVKHLMKDYYQFTRPVKNYSSMLTVTIMPQIYNLVEVNEQNEQIKLLIWFPQSWKDDYLVWDPDEWDGIEKITIPKSMVWLPDGYIFNTVEETDTLDNHNVRVHYNGKVEVDFNKLIDLICPMSVLSFPFDVQLCALQFGSWTYQSHALSFNVLEASVNENNKNSEWDIVAFNATKKVSKYMNLIGGDNVYEEIFYFLEVRRKPLYYIVVILIPTFLIVTVSNIGLFTPHGVHGDREEHVSLGLTTMLTMAVILDMVTGQMPKSSEGIPLLGMYVLIEFALSIMAVLVSVLIIFAHERMLYMDAMPPFWIFRLFSKHKNQIPLAEMEYDDLRSSPVDLAQELRFCIEKVRKHLEDLDSKDKNELIWQRFFSCADIICGSCFFFVNCIITFYMFIEYF</sequence>
<comment type="subcellular location">
    <subcellularLocation>
        <location evidence="1">Membrane</location>
        <topology evidence="1">Multi-pass membrane protein</topology>
    </subcellularLocation>
</comment>
<feature type="transmembrane region" description="Helical" evidence="5">
    <location>
        <begin position="302"/>
        <end position="326"/>
    </location>
</feature>
<dbReference type="WormBase" id="R13A5.4">
    <property type="protein sequence ID" value="CE45150"/>
    <property type="gene ID" value="WBGene00020048"/>
    <property type="gene designation" value="lgc-12"/>
</dbReference>
<protein>
    <submittedName>
        <fullName evidence="8">Ligand-Gated ion Channel</fullName>
    </submittedName>
</protein>
<feature type="domain" description="Neurotransmitter-gated ion-channel ligand-binding" evidence="6">
    <location>
        <begin position="30"/>
        <end position="235"/>
    </location>
</feature>
<dbReference type="Proteomes" id="UP000001940">
    <property type="component" value="Chromosome III"/>
</dbReference>
<dbReference type="FunCoup" id="Q95Y94">
    <property type="interactions" value="69"/>
</dbReference>
<dbReference type="EMBL" id="BX284603">
    <property type="protein sequence ID" value="CCD63611.1"/>
    <property type="molecule type" value="Genomic_DNA"/>
</dbReference>
<dbReference type="InterPro" id="IPR006029">
    <property type="entry name" value="Neurotrans-gated_channel_TM"/>
</dbReference>
<reference evidence="8 9" key="1">
    <citation type="journal article" date="1998" name="Science">
        <title>Genome sequence of the nematode C. elegans: a platform for investigating biology.</title>
        <authorList>
            <consortium name="The C. elegans sequencing consortium"/>
            <person name="Sulson J.E."/>
            <person name="Waterston R."/>
        </authorList>
    </citation>
    <scope>NUCLEOTIDE SEQUENCE [LARGE SCALE GENOMIC DNA]</scope>
    <source>
        <strain evidence="8 9">Bristol N2</strain>
    </source>
</reference>
<dbReference type="Bgee" id="WBGene00020048">
    <property type="expression patterns" value="Expressed in larva and 1 other cell type or tissue"/>
</dbReference>
<dbReference type="AlphaFoldDB" id="Q95Y94"/>
<dbReference type="InterPro" id="IPR038050">
    <property type="entry name" value="Neuro_actylchol_rec"/>
</dbReference>
<feature type="transmembrane region" description="Helical" evidence="5">
    <location>
        <begin position="271"/>
        <end position="290"/>
    </location>
</feature>
<dbReference type="InterPro" id="IPR036734">
    <property type="entry name" value="Neur_chan_lig-bd_sf"/>
</dbReference>
<dbReference type="GeneID" id="187855"/>
<dbReference type="Reactome" id="R-CEL-629594">
    <property type="pathway name" value="Highly calcium permeable postsynaptic nicotinic acetylcholine receptors"/>
</dbReference>
<keyword evidence="5" id="KW-0406">Ion transport</keyword>
<evidence type="ECO:0000313" key="9">
    <source>
        <dbReference type="Proteomes" id="UP000001940"/>
    </source>
</evidence>
<dbReference type="SUPFAM" id="SSF90112">
    <property type="entry name" value="Neurotransmitter-gated ion-channel transmembrane pore"/>
    <property type="match status" value="1"/>
</dbReference>
<evidence type="ECO:0000256" key="3">
    <source>
        <dbReference type="ARBA" id="ARBA00022989"/>
    </source>
</evidence>
<dbReference type="KEGG" id="cel:CELE_R13A5.4"/>
<dbReference type="PRINTS" id="PR00252">
    <property type="entry name" value="NRIONCHANNEL"/>
</dbReference>
<dbReference type="GO" id="GO:1902495">
    <property type="term" value="C:transmembrane transporter complex"/>
    <property type="evidence" value="ECO:0000318"/>
    <property type="project" value="GO_Central"/>
</dbReference>
<evidence type="ECO:0000256" key="5">
    <source>
        <dbReference type="RuleBase" id="RU000687"/>
    </source>
</evidence>
<dbReference type="GO" id="GO:0043005">
    <property type="term" value="C:neuron projection"/>
    <property type="evidence" value="ECO:0000318"/>
    <property type="project" value="GO_Central"/>
</dbReference>
<dbReference type="eggNOG" id="KOG3645">
    <property type="taxonomic scope" value="Eukaryota"/>
</dbReference>
<dbReference type="InterPro" id="IPR006202">
    <property type="entry name" value="Neur_chan_lig-bd"/>
</dbReference>
<dbReference type="Pfam" id="PF02932">
    <property type="entry name" value="Neur_chan_memb"/>
    <property type="match status" value="1"/>
</dbReference>
<dbReference type="GO" id="GO:0004888">
    <property type="term" value="F:transmembrane signaling receptor activity"/>
    <property type="evidence" value="ECO:0007669"/>
    <property type="project" value="InterPro"/>
</dbReference>
<keyword evidence="5" id="KW-0813">Transport</keyword>
<dbReference type="GO" id="GO:0005231">
    <property type="term" value="F:excitatory extracellular ligand-gated monoatomic ion channel activity"/>
    <property type="evidence" value="ECO:0000318"/>
    <property type="project" value="GO_Central"/>
</dbReference>
<dbReference type="STRING" id="6239.R13A5.4.1"/>
<dbReference type="DIP" id="DIP-26996N"/>
<evidence type="ECO:0000259" key="7">
    <source>
        <dbReference type="Pfam" id="PF02932"/>
    </source>
</evidence>
<dbReference type="PROSITE" id="PS00236">
    <property type="entry name" value="NEUROTR_ION_CHANNEL"/>
    <property type="match status" value="1"/>
</dbReference>
<dbReference type="UCSC" id="R13A5.4">
    <property type="organism name" value="c. elegans"/>
</dbReference>
<dbReference type="InParanoid" id="Q95Y94"/>
<feature type="domain" description="Neurotransmitter-gated ion-channel transmembrane" evidence="7">
    <location>
        <begin position="242"/>
        <end position="338"/>
    </location>
</feature>
<keyword evidence="9" id="KW-1185">Reference proteome</keyword>
<organism evidence="8 9">
    <name type="scientific">Caenorhabditis elegans</name>
    <dbReference type="NCBI Taxonomy" id="6239"/>
    <lineage>
        <taxon>Eukaryota</taxon>
        <taxon>Metazoa</taxon>
        <taxon>Ecdysozoa</taxon>
        <taxon>Nematoda</taxon>
        <taxon>Chromadorea</taxon>
        <taxon>Rhabditida</taxon>
        <taxon>Rhabditina</taxon>
        <taxon>Rhabditomorpha</taxon>
        <taxon>Rhabditoidea</taxon>
        <taxon>Rhabditidae</taxon>
        <taxon>Peloderinae</taxon>
        <taxon>Caenorhabditis</taxon>
    </lineage>
</organism>
<accession>Q95Y94</accession>
<dbReference type="HOGENOM" id="CLU_018074_2_3_1"/>
<dbReference type="CDD" id="cd19051">
    <property type="entry name" value="LGIC_TM_cation"/>
    <property type="match status" value="1"/>
</dbReference>
<evidence type="ECO:0000259" key="6">
    <source>
        <dbReference type="Pfam" id="PF02931"/>
    </source>
</evidence>
<dbReference type="InterPro" id="IPR006201">
    <property type="entry name" value="Neur_channel"/>
</dbReference>
<dbReference type="GO" id="GO:1904315">
    <property type="term" value="F:transmitter-gated monoatomic ion channel activity involved in regulation of postsynaptic membrane potential"/>
    <property type="evidence" value="ECO:0000318"/>
    <property type="project" value="GO_Central"/>
</dbReference>
<dbReference type="InterPro" id="IPR036719">
    <property type="entry name" value="Neuro-gated_channel_TM_sf"/>
</dbReference>
<dbReference type="Pfam" id="PF02931">
    <property type="entry name" value="Neur_chan_LBD"/>
    <property type="match status" value="1"/>
</dbReference>
<gene>
    <name evidence="8 10" type="primary">lgc-12</name>
    <name evidence="8" type="ORF">CELE_R13A5.4</name>
    <name evidence="10" type="ORF">R13A5.4</name>
</gene>
<dbReference type="Reactome" id="R-CEL-112314">
    <property type="pathway name" value="Neurotransmitter receptors and postsynaptic signal transmission"/>
</dbReference>
<dbReference type="PANTHER" id="PTHR18945">
    <property type="entry name" value="NEUROTRANSMITTER GATED ION CHANNEL"/>
    <property type="match status" value="1"/>
</dbReference>
<dbReference type="InterPro" id="IPR018000">
    <property type="entry name" value="Neurotransmitter_ion_chnl_CS"/>
</dbReference>
<dbReference type="OrthoDB" id="5975154at2759"/>
<keyword evidence="2 5" id="KW-0812">Transmembrane</keyword>
<dbReference type="CTD" id="187855"/>
<dbReference type="SUPFAM" id="SSF63712">
    <property type="entry name" value="Nicotinic receptor ligand binding domain-like"/>
    <property type="match status" value="1"/>
</dbReference>
<keyword evidence="3 5" id="KW-1133">Transmembrane helix</keyword>
<dbReference type="FunFam" id="2.70.170.10:FF:000027">
    <property type="entry name" value="Ligand-Gated ion Channel"/>
    <property type="match status" value="1"/>
</dbReference>
<evidence type="ECO:0000313" key="8">
    <source>
        <dbReference type="EMBL" id="CCD63611.1"/>
    </source>
</evidence>
<dbReference type="GO" id="GO:0042391">
    <property type="term" value="P:regulation of membrane potential"/>
    <property type="evidence" value="ECO:0000318"/>
    <property type="project" value="GO_Central"/>
</dbReference>
<dbReference type="GO" id="GO:0034220">
    <property type="term" value="P:monoatomic ion transmembrane transport"/>
    <property type="evidence" value="ECO:0000318"/>
    <property type="project" value="GO_Central"/>
</dbReference>
<dbReference type="GO" id="GO:0007268">
    <property type="term" value="P:chemical synaptic transmission"/>
    <property type="evidence" value="ECO:0000318"/>
    <property type="project" value="GO_Central"/>
</dbReference>
<dbReference type="CDD" id="cd18989">
    <property type="entry name" value="LGIC_ECD_cation"/>
    <property type="match status" value="1"/>
</dbReference>
<dbReference type="AGR" id="WB:WBGene00020048"/>
<comment type="similarity">
    <text evidence="5">Belongs to the ligand-gated ion channel (TC 1.A.9) family.</text>
</comment>
<dbReference type="RefSeq" id="NP_498656.3">
    <property type="nucleotide sequence ID" value="NM_066255.4"/>
</dbReference>
<dbReference type="OMA" id="HERMLYM"/>
<name>Q95Y94_CAEEL</name>
<keyword evidence="4 5" id="KW-0472">Membrane</keyword>
<evidence type="ECO:0000256" key="4">
    <source>
        <dbReference type="ARBA" id="ARBA00023136"/>
    </source>
</evidence>
<proteinExistence type="inferred from homology"/>
<evidence type="ECO:0000256" key="1">
    <source>
        <dbReference type="ARBA" id="ARBA00004141"/>
    </source>
</evidence>
<dbReference type="GO" id="GO:0005886">
    <property type="term" value="C:plasma membrane"/>
    <property type="evidence" value="ECO:0000318"/>
    <property type="project" value="GO_Central"/>
</dbReference>
<feature type="transmembrane region" description="Helical" evidence="5">
    <location>
        <begin position="400"/>
        <end position="425"/>
    </location>
</feature>
<evidence type="ECO:0000256" key="2">
    <source>
        <dbReference type="ARBA" id="ARBA00022692"/>
    </source>
</evidence>
<dbReference type="Gene3D" id="2.70.170.10">
    <property type="entry name" value="Neurotransmitter-gated ion-channel ligand-binding domain"/>
    <property type="match status" value="1"/>
</dbReference>